<dbReference type="OrthoDB" id="2640165at2"/>
<organism evidence="4 5">
    <name type="scientific">Paenibacillus pasadenensis</name>
    <dbReference type="NCBI Taxonomy" id="217090"/>
    <lineage>
        <taxon>Bacteria</taxon>
        <taxon>Bacillati</taxon>
        <taxon>Bacillota</taxon>
        <taxon>Bacilli</taxon>
        <taxon>Bacillales</taxon>
        <taxon>Paenibacillaceae</taxon>
        <taxon>Paenibacillus</taxon>
    </lineage>
</organism>
<dbReference type="Proteomes" id="UP000234789">
    <property type="component" value="Unassembled WGS sequence"/>
</dbReference>
<dbReference type="Pfam" id="PF13349">
    <property type="entry name" value="DUF4097"/>
    <property type="match status" value="1"/>
</dbReference>
<dbReference type="EMBL" id="NFEZ01000004">
    <property type="protein sequence ID" value="PLT44901.1"/>
    <property type="molecule type" value="Genomic_DNA"/>
</dbReference>
<feature type="transmembrane region" description="Helical" evidence="2">
    <location>
        <begin position="195"/>
        <end position="213"/>
    </location>
</feature>
<feature type="transmembrane region" description="Helical" evidence="2">
    <location>
        <begin position="12"/>
        <end position="29"/>
    </location>
</feature>
<evidence type="ECO:0000313" key="4">
    <source>
        <dbReference type="EMBL" id="PLT44901.1"/>
    </source>
</evidence>
<feature type="transmembrane region" description="Helical" evidence="2">
    <location>
        <begin position="222"/>
        <end position="242"/>
    </location>
</feature>
<feature type="region of interest" description="Disordered" evidence="1">
    <location>
        <begin position="402"/>
        <end position="456"/>
    </location>
</feature>
<feature type="transmembrane region" description="Helical" evidence="2">
    <location>
        <begin position="103"/>
        <end position="122"/>
    </location>
</feature>
<dbReference type="InterPro" id="IPR025164">
    <property type="entry name" value="Toastrack_DUF4097"/>
</dbReference>
<keyword evidence="5" id="KW-1185">Reference proteome</keyword>
<feature type="transmembrane region" description="Helical" evidence="2">
    <location>
        <begin position="134"/>
        <end position="153"/>
    </location>
</feature>
<keyword evidence="2" id="KW-1133">Transmembrane helix</keyword>
<name>A0A2N5N3I8_9BACL</name>
<evidence type="ECO:0000313" key="5">
    <source>
        <dbReference type="Proteomes" id="UP000234789"/>
    </source>
</evidence>
<evidence type="ECO:0000256" key="1">
    <source>
        <dbReference type="SAM" id="MobiDB-lite"/>
    </source>
</evidence>
<protein>
    <recommendedName>
        <fullName evidence="3">DUF4097 domain-containing protein</fullName>
    </recommendedName>
</protein>
<feature type="transmembrane region" description="Helical" evidence="2">
    <location>
        <begin position="64"/>
        <end position="83"/>
    </location>
</feature>
<feature type="compositionally biased region" description="Low complexity" evidence="1">
    <location>
        <begin position="425"/>
        <end position="440"/>
    </location>
</feature>
<keyword evidence="2" id="KW-0812">Transmembrane</keyword>
<feature type="compositionally biased region" description="Low complexity" evidence="1">
    <location>
        <begin position="402"/>
        <end position="417"/>
    </location>
</feature>
<proteinExistence type="predicted"/>
<feature type="compositionally biased region" description="Pro residues" evidence="1">
    <location>
        <begin position="441"/>
        <end position="453"/>
    </location>
</feature>
<keyword evidence="2" id="KW-0472">Membrane</keyword>
<accession>A0A2N5N3I8</accession>
<evidence type="ECO:0000259" key="3">
    <source>
        <dbReference type="Pfam" id="PF13349"/>
    </source>
</evidence>
<dbReference type="AlphaFoldDB" id="A0A2N5N3I8"/>
<sequence>MSAEARNRKNRWLTGLYAALLPGGGHLYLGWYGRGLLLLLVVLLDLAALIRFSDSTSGSRALLLLYLGYALPALYFYSVFDSLEIHSRIKLAPAGKRSDAGPFSLRHSLVLVAGGLLLLFLIRPTEAVQPRLDWIGDMASGAVLLALAAWLSLRRRPEQFRFGRLSSILLLAACGAILLWDQVRERNDIGLLSDWWPMLFVLAGIEMLAFQLLEKHRPGRRLSVGAGAAAAAVLLIGSAYAVTQYGGLPFRWLDQYAGRTSLENLSEEKGFRYEEEPIVLTLEEQVTSVILDNPNGDVTVRSSPDSRLVTVEAELWVDTEDSQEADYVRQKSKLKVSSEDKLEIVAQGMPYGANGSRLPRYNLIVTLPADLEASFRIDEPEPLPLLPLPSLPTGLSSPGPSIAAAAPLPSAGGSASLEPVSGMTAAGPSEPPSAAATPEASLPPSPSASPTPGPQAVKVLLHAGNGNVSMSGLTAEGGWTIKNRNGSIELRDLRGKVEADTTSGNIAAERIFGDAALSARDGSIQASRISGSINAYTSNGNLEVGDIEGESTILETKNGFIRVEEVAGSLQADTLNGEIRIRSSSVGGGWDIDSSIGEVMLSLPTSSSFVMDGAVTFGEIRSELPLQVTKKRVEGIIGLGLHRIRVDANSDISIYAYPSMPE</sequence>
<gene>
    <name evidence="4" type="ORF">B8V81_3332</name>
</gene>
<feature type="domain" description="DUF4097" evidence="3">
    <location>
        <begin position="513"/>
        <end position="651"/>
    </location>
</feature>
<feature type="transmembrane region" description="Helical" evidence="2">
    <location>
        <begin position="165"/>
        <end position="183"/>
    </location>
</feature>
<reference evidence="4 5" key="1">
    <citation type="submission" date="2017-05" db="EMBL/GenBank/DDBJ databases">
        <title>Functional genome analysis of Paenibacillus pasadenensis strain R16: insights on endophytic life style and antifungal activity.</title>
        <authorList>
            <person name="Passera A."/>
            <person name="Marcolungo L."/>
            <person name="Casati P."/>
            <person name="Brasca M."/>
            <person name="Quaglino F."/>
            <person name="Delledonne M."/>
        </authorList>
    </citation>
    <scope>NUCLEOTIDE SEQUENCE [LARGE SCALE GENOMIC DNA]</scope>
    <source>
        <strain evidence="4 5">R16</strain>
    </source>
</reference>
<dbReference type="RefSeq" id="WP_028600556.1">
    <property type="nucleotide sequence ID" value="NZ_BIMM01000027.1"/>
</dbReference>
<comment type="caution">
    <text evidence="4">The sequence shown here is derived from an EMBL/GenBank/DDBJ whole genome shotgun (WGS) entry which is preliminary data.</text>
</comment>
<evidence type="ECO:0000256" key="2">
    <source>
        <dbReference type="SAM" id="Phobius"/>
    </source>
</evidence>